<dbReference type="RefSeq" id="WP_341836100.1">
    <property type="nucleotide sequence ID" value="NZ_CP149822.1"/>
</dbReference>
<dbReference type="SUPFAM" id="SSF55486">
    <property type="entry name" value="Metalloproteases ('zincins'), catalytic domain"/>
    <property type="match status" value="1"/>
</dbReference>
<dbReference type="Gene3D" id="1.10.472.150">
    <property type="entry name" value="Glucose-regulated metallo-peptidase M90, N-terminal domain"/>
    <property type="match status" value="1"/>
</dbReference>
<keyword evidence="1" id="KW-1133">Transmembrane helix</keyword>
<sequence length="267" mass="30237">MAFNLEFAQVLPVLIPVVVIAFLFWWFYRPRKSAPGAVPAGTAGMLEAHVRYYQQLTPPEKERFSSEVEAFLGHVTIEGVGTEVEDLDRILIAASAVIPIFSFPGWKYRNLTNIILYPDTFDEHYQFEGDRRNILGMVGSGHMNGQMLLSRSALRAGFSEHAGQSNTAIHEFVHLVDKTDGYVDGLPQSLLHNITSLPWLQVMHEEIRKIESGHSEINPYAAMNQSEFLAVTAEYFFEKPDSMQTHHPELYRLLSEIFRQDPAARAS</sequence>
<feature type="transmembrane region" description="Helical" evidence="1">
    <location>
        <begin position="7"/>
        <end position="28"/>
    </location>
</feature>
<dbReference type="InterPro" id="IPR042252">
    <property type="entry name" value="MtfA_N"/>
</dbReference>
<name>A0ABZ2YP37_9BACT</name>
<proteinExistence type="predicted"/>
<dbReference type="Proteomes" id="UP001485459">
    <property type="component" value="Chromosome"/>
</dbReference>
<dbReference type="InterPro" id="IPR010384">
    <property type="entry name" value="MtfA_fam"/>
</dbReference>
<dbReference type="InterPro" id="IPR024079">
    <property type="entry name" value="MetalloPept_cat_dom_sf"/>
</dbReference>
<dbReference type="PANTHER" id="PTHR30164:SF2">
    <property type="entry name" value="PROTEIN MTFA"/>
    <property type="match status" value="1"/>
</dbReference>
<dbReference type="Gene3D" id="3.40.390.10">
    <property type="entry name" value="Collagenase (Catalytic Domain)"/>
    <property type="match status" value="1"/>
</dbReference>
<evidence type="ECO:0000313" key="2">
    <source>
        <dbReference type="EMBL" id="WZN41245.1"/>
    </source>
</evidence>
<reference evidence="3" key="1">
    <citation type="submission" date="2024-03" db="EMBL/GenBank/DDBJ databases">
        <title>Chitinophaga horti sp. nov., isolated from garden soil.</title>
        <authorList>
            <person name="Lee D.S."/>
            <person name="Han D.M."/>
            <person name="Baek J.H."/>
            <person name="Choi D.G."/>
            <person name="Jeon J.H."/>
            <person name="Jeon C.O."/>
        </authorList>
    </citation>
    <scope>NUCLEOTIDE SEQUENCE [LARGE SCALE GENOMIC DNA]</scope>
    <source>
        <strain evidence="3">GPA1</strain>
    </source>
</reference>
<dbReference type="Pfam" id="PF06167">
    <property type="entry name" value="Peptidase_M90"/>
    <property type="match status" value="1"/>
</dbReference>
<dbReference type="CDD" id="cd20169">
    <property type="entry name" value="Peptidase_M90_mtfA"/>
    <property type="match status" value="1"/>
</dbReference>
<evidence type="ECO:0000256" key="1">
    <source>
        <dbReference type="SAM" id="Phobius"/>
    </source>
</evidence>
<dbReference type="EMBL" id="CP149822">
    <property type="protein sequence ID" value="WZN41245.1"/>
    <property type="molecule type" value="Genomic_DNA"/>
</dbReference>
<accession>A0ABZ2YP37</accession>
<keyword evidence="3" id="KW-1185">Reference proteome</keyword>
<gene>
    <name evidence="2" type="ORF">WJU16_25100</name>
</gene>
<protein>
    <submittedName>
        <fullName evidence="2">M90 family metallopeptidase</fullName>
    </submittedName>
</protein>
<keyword evidence="1" id="KW-0812">Transmembrane</keyword>
<evidence type="ECO:0000313" key="3">
    <source>
        <dbReference type="Proteomes" id="UP001485459"/>
    </source>
</evidence>
<dbReference type="PANTHER" id="PTHR30164">
    <property type="entry name" value="MTFA PEPTIDASE"/>
    <property type="match status" value="1"/>
</dbReference>
<organism evidence="2 3">
    <name type="scientific">Chitinophaga pollutisoli</name>
    <dbReference type="NCBI Taxonomy" id="3133966"/>
    <lineage>
        <taxon>Bacteria</taxon>
        <taxon>Pseudomonadati</taxon>
        <taxon>Bacteroidota</taxon>
        <taxon>Chitinophagia</taxon>
        <taxon>Chitinophagales</taxon>
        <taxon>Chitinophagaceae</taxon>
        <taxon>Chitinophaga</taxon>
    </lineage>
</organism>
<keyword evidence="1" id="KW-0472">Membrane</keyword>